<dbReference type="OrthoDB" id="7210788at2"/>
<dbReference type="STRING" id="134849.SAMN05443668_10351"/>
<dbReference type="Proteomes" id="UP000184440">
    <property type="component" value="Unassembled WGS sequence"/>
</dbReference>
<dbReference type="InterPro" id="IPR007331">
    <property type="entry name" value="Htaa"/>
</dbReference>
<gene>
    <name evidence="2" type="ORF">SAMN05443668_10351</name>
</gene>
<feature type="domain" description="Htaa" evidence="1">
    <location>
        <begin position="10"/>
        <end position="154"/>
    </location>
</feature>
<dbReference type="EMBL" id="FRCS01000003">
    <property type="protein sequence ID" value="SHN12936.1"/>
    <property type="molecule type" value="Genomic_DNA"/>
</dbReference>
<evidence type="ECO:0000259" key="1">
    <source>
        <dbReference type="Pfam" id="PF04213"/>
    </source>
</evidence>
<proteinExistence type="predicted"/>
<dbReference type="AlphaFoldDB" id="A0A1M7P917"/>
<protein>
    <submittedName>
        <fullName evidence="2">Htaa protein</fullName>
    </submittedName>
</protein>
<dbReference type="Pfam" id="PF04213">
    <property type="entry name" value="HtaA"/>
    <property type="match status" value="1"/>
</dbReference>
<evidence type="ECO:0000313" key="3">
    <source>
        <dbReference type="Proteomes" id="UP000184440"/>
    </source>
</evidence>
<evidence type="ECO:0000313" key="2">
    <source>
        <dbReference type="EMBL" id="SHN12936.1"/>
    </source>
</evidence>
<sequence>MTEETPPYGLRWAIKRSFVDYVRRMPDGKGFVSAGAFPAGPHDIVFPPEAAGRRTAPDGTAERYWTFHGDVRFSGHFGMLFVQFAEPRIDLRGEQGELSIADGSERLSLATLRIAPVPTDEDVELWAGTEVALTESGAGLFNDVYPVGEQLEDLLITLPVTTE</sequence>
<reference evidence="2 3" key="1">
    <citation type="submission" date="2016-11" db="EMBL/GenBank/DDBJ databases">
        <authorList>
            <person name="Jaros S."/>
            <person name="Januszkiewicz K."/>
            <person name="Wedrychowicz H."/>
        </authorList>
    </citation>
    <scope>NUCLEOTIDE SEQUENCE [LARGE SCALE GENOMIC DNA]</scope>
    <source>
        <strain evidence="2 3">DSM 46144</strain>
    </source>
</reference>
<accession>A0A1M7P917</accession>
<dbReference type="RefSeq" id="WP_073255433.1">
    <property type="nucleotide sequence ID" value="NZ_FRCS01000003.1"/>
</dbReference>
<keyword evidence="3" id="KW-1185">Reference proteome</keyword>
<organism evidence="2 3">
    <name type="scientific">Cryptosporangium aurantiacum</name>
    <dbReference type="NCBI Taxonomy" id="134849"/>
    <lineage>
        <taxon>Bacteria</taxon>
        <taxon>Bacillati</taxon>
        <taxon>Actinomycetota</taxon>
        <taxon>Actinomycetes</taxon>
        <taxon>Cryptosporangiales</taxon>
        <taxon>Cryptosporangiaceae</taxon>
        <taxon>Cryptosporangium</taxon>
    </lineage>
</organism>
<name>A0A1M7P917_9ACTN</name>